<protein>
    <submittedName>
        <fullName evidence="10">Metalloendoproteinase 2-MMP</fullName>
    </submittedName>
</protein>
<evidence type="ECO:0000256" key="1">
    <source>
        <dbReference type="ARBA" id="ARBA00009614"/>
    </source>
</evidence>
<accession>A0A438I920</accession>
<dbReference type="Pfam" id="PF01471">
    <property type="entry name" value="PG_binding_1"/>
    <property type="match status" value="1"/>
</dbReference>
<keyword evidence="4" id="KW-0378">Hydrolase</keyword>
<evidence type="ECO:0000313" key="10">
    <source>
        <dbReference type="EMBL" id="RVW93202.1"/>
    </source>
</evidence>
<dbReference type="Pfam" id="PF00413">
    <property type="entry name" value="Peptidase_M10"/>
    <property type="match status" value="1"/>
</dbReference>
<sequence>MRGRAFFLSRDAFTWEGKHEWSAMEPRVSLMLSFILSSLLLPFLSQATSSGPSRVGPFGHLESFGSFNHLEGSKKGDKREGIQKVKQYLQRYGYLSSTHYSQMGSDDFDDALESSLKAFQTFYHLNSTGTLDAPTATLMSKPRCGFPDHPPNSNSTINPNYAYILSVKWPPDQMHIHYVVFPGSQPEQPITNGFNAWAAVSKFTFERVREESRVVLRVTFGHRDGPGGTLGSAAPSYTDATIILDEDDSWTVGAVPGSHDLETVVTHEIGHILGLAHSQYKEALMYALIDDGVIKKLAQDDIDGIRVRYS</sequence>
<keyword evidence="6" id="KW-0482">Metalloprotease</keyword>
<organism evidence="10 11">
    <name type="scientific">Vitis vinifera</name>
    <name type="common">Grape</name>
    <dbReference type="NCBI Taxonomy" id="29760"/>
    <lineage>
        <taxon>Eukaryota</taxon>
        <taxon>Viridiplantae</taxon>
        <taxon>Streptophyta</taxon>
        <taxon>Embryophyta</taxon>
        <taxon>Tracheophyta</taxon>
        <taxon>Spermatophyta</taxon>
        <taxon>Magnoliopsida</taxon>
        <taxon>eudicotyledons</taxon>
        <taxon>Gunneridae</taxon>
        <taxon>Pentapetalae</taxon>
        <taxon>rosids</taxon>
        <taxon>Vitales</taxon>
        <taxon>Vitaceae</taxon>
        <taxon>Viteae</taxon>
        <taxon>Vitis</taxon>
    </lineage>
</organism>
<dbReference type="InterPro" id="IPR036365">
    <property type="entry name" value="PGBD-like_sf"/>
</dbReference>
<feature type="binding site" evidence="8">
    <location>
        <position position="285"/>
    </location>
    <ligand>
        <name>Zn(2+)</name>
        <dbReference type="ChEBI" id="CHEBI:29105"/>
        <label>2</label>
        <note>catalytic</note>
    </ligand>
</feature>
<evidence type="ECO:0000256" key="3">
    <source>
        <dbReference type="ARBA" id="ARBA00022723"/>
    </source>
</evidence>
<dbReference type="GO" id="GO:0004222">
    <property type="term" value="F:metalloendopeptidase activity"/>
    <property type="evidence" value="ECO:0007669"/>
    <property type="project" value="InterPro"/>
</dbReference>
<dbReference type="InterPro" id="IPR021190">
    <property type="entry name" value="Pept_M10A"/>
</dbReference>
<dbReference type="AlphaFoldDB" id="A0A438I920"/>
<dbReference type="InterPro" id="IPR024079">
    <property type="entry name" value="MetalloPept_cat_dom_sf"/>
</dbReference>
<evidence type="ECO:0000256" key="5">
    <source>
        <dbReference type="ARBA" id="ARBA00022833"/>
    </source>
</evidence>
<reference evidence="10 11" key="1">
    <citation type="journal article" date="2018" name="PLoS Genet.">
        <title>Population sequencing reveals clonal diversity and ancestral inbreeding in the grapevine cultivar Chardonnay.</title>
        <authorList>
            <person name="Roach M.J."/>
            <person name="Johnson D.L."/>
            <person name="Bohlmann J."/>
            <person name="van Vuuren H.J."/>
            <person name="Jones S.J."/>
            <person name="Pretorius I.S."/>
            <person name="Schmidt S.A."/>
            <person name="Borneman A.R."/>
        </authorList>
    </citation>
    <scope>NUCLEOTIDE SEQUENCE [LARGE SCALE GENOMIC DNA]</scope>
    <source>
        <strain evidence="11">cv. Chardonnay</strain>
        <tissue evidence="10">Leaf</tissue>
    </source>
</reference>
<comment type="similarity">
    <text evidence="1">Belongs to the peptidase M10A family. Matrix metalloproteinases (MMPs) subfamily.</text>
</comment>
<feature type="binding site" evidence="8">
    <location>
        <position position="225"/>
    </location>
    <ligand>
        <name>Ca(2+)</name>
        <dbReference type="ChEBI" id="CHEBI:29108"/>
        <label>3</label>
    </ligand>
</feature>
<dbReference type="SUPFAM" id="SSF55486">
    <property type="entry name" value="Metalloproteases ('zincins'), catalytic domain"/>
    <property type="match status" value="1"/>
</dbReference>
<dbReference type="Proteomes" id="UP000288805">
    <property type="component" value="Unassembled WGS sequence"/>
</dbReference>
<evidence type="ECO:0000256" key="2">
    <source>
        <dbReference type="ARBA" id="ARBA00022670"/>
    </source>
</evidence>
<dbReference type="GO" id="GO:0008270">
    <property type="term" value="F:zinc ion binding"/>
    <property type="evidence" value="ECO:0007669"/>
    <property type="project" value="InterPro"/>
</dbReference>
<evidence type="ECO:0000256" key="6">
    <source>
        <dbReference type="ARBA" id="ARBA00023049"/>
    </source>
</evidence>
<dbReference type="GO" id="GO:0031012">
    <property type="term" value="C:extracellular matrix"/>
    <property type="evidence" value="ECO:0007669"/>
    <property type="project" value="InterPro"/>
</dbReference>
<feature type="binding site" evidence="8">
    <location>
        <position position="277"/>
    </location>
    <ligand>
        <name>Zn(2+)</name>
        <dbReference type="ChEBI" id="CHEBI:29105"/>
        <label>2</label>
        <note>catalytic</note>
    </ligand>
</feature>
<keyword evidence="3 8" id="KW-0479">Metal-binding</keyword>
<proteinExistence type="inferred from homology"/>
<feature type="binding site" evidence="8">
    <location>
        <position position="245"/>
    </location>
    <ligand>
        <name>Ca(2+)</name>
        <dbReference type="ChEBI" id="CHEBI:29108"/>
        <label>3</label>
    </ligand>
</feature>
<name>A0A438I920_VITVI</name>
<gene>
    <name evidence="10" type="primary">2MMP_8</name>
    <name evidence="10" type="ORF">CK203_022305</name>
</gene>
<keyword evidence="5 8" id="KW-0862">Zinc</keyword>
<feature type="active site" evidence="7">
    <location>
        <position position="268"/>
    </location>
</feature>
<dbReference type="InterPro" id="IPR002477">
    <property type="entry name" value="Peptidoglycan-bd-like"/>
</dbReference>
<feature type="domain" description="Peptidase metallopeptidase" evidence="9">
    <location>
        <begin position="165"/>
        <end position="310"/>
    </location>
</feature>
<dbReference type="SUPFAM" id="SSF47090">
    <property type="entry name" value="PGBD-like"/>
    <property type="match status" value="1"/>
</dbReference>
<dbReference type="GO" id="GO:0006508">
    <property type="term" value="P:proteolysis"/>
    <property type="evidence" value="ECO:0007669"/>
    <property type="project" value="UniProtKB-KW"/>
</dbReference>
<dbReference type="PRINTS" id="PR00138">
    <property type="entry name" value="MATRIXIN"/>
</dbReference>
<comment type="caution">
    <text evidence="10">The sequence shown here is derived from an EMBL/GenBank/DDBJ whole genome shotgun (WGS) entry which is preliminary data.</text>
</comment>
<feature type="binding site" evidence="8">
    <location>
        <position position="224"/>
    </location>
    <ligand>
        <name>Ca(2+)</name>
        <dbReference type="ChEBI" id="CHEBI:29108"/>
        <label>3</label>
    </ligand>
</feature>
<keyword evidence="8" id="KW-0106">Calcium</keyword>
<dbReference type="PANTHER" id="PTHR10201:SF304">
    <property type="entry name" value="PEPTIDASE METALLOPEPTIDASE DOMAIN-CONTAINING PROTEIN"/>
    <property type="match status" value="1"/>
</dbReference>
<dbReference type="InterPro" id="IPR001818">
    <property type="entry name" value="Pept_M10_metallopeptidase"/>
</dbReference>
<keyword evidence="2" id="KW-0645">Protease</keyword>
<evidence type="ECO:0000256" key="8">
    <source>
        <dbReference type="PIRSR" id="PIRSR621190-2"/>
    </source>
</evidence>
<feature type="binding site" evidence="8">
    <location>
        <position position="267"/>
    </location>
    <ligand>
        <name>Zn(2+)</name>
        <dbReference type="ChEBI" id="CHEBI:29105"/>
        <label>2</label>
        <note>catalytic</note>
    </ligand>
</feature>
<dbReference type="SMART" id="SM00235">
    <property type="entry name" value="ZnMc"/>
    <property type="match status" value="1"/>
</dbReference>
<dbReference type="EMBL" id="QGNW01000130">
    <property type="protein sequence ID" value="RVW93202.1"/>
    <property type="molecule type" value="Genomic_DNA"/>
</dbReference>
<evidence type="ECO:0000259" key="9">
    <source>
        <dbReference type="SMART" id="SM00235"/>
    </source>
</evidence>
<feature type="binding site" description="in inhibited form" evidence="8">
    <location>
        <position position="144"/>
    </location>
    <ligand>
        <name>Zn(2+)</name>
        <dbReference type="ChEBI" id="CHEBI:29105"/>
        <label>2</label>
        <note>catalytic</note>
    </ligand>
</feature>
<dbReference type="Gene3D" id="3.40.390.10">
    <property type="entry name" value="Collagenase (Catalytic Domain)"/>
    <property type="match status" value="1"/>
</dbReference>
<comment type="cofactor">
    <cofactor evidence="8">
        <name>Ca(2+)</name>
        <dbReference type="ChEBI" id="CHEBI:29108"/>
    </cofactor>
    <text evidence="8">Can bind about 5 Ca(2+) ions per subunit.</text>
</comment>
<evidence type="ECO:0000313" key="11">
    <source>
        <dbReference type="Proteomes" id="UP000288805"/>
    </source>
</evidence>
<feature type="binding site" evidence="8">
    <location>
        <position position="271"/>
    </location>
    <ligand>
        <name>Zn(2+)</name>
        <dbReference type="ChEBI" id="CHEBI:29105"/>
        <label>2</label>
        <note>catalytic</note>
    </ligand>
</feature>
<comment type="cofactor">
    <cofactor evidence="8">
        <name>Zn(2+)</name>
        <dbReference type="ChEBI" id="CHEBI:29105"/>
    </cofactor>
    <text evidence="8">Binds 2 Zn(2+) ions per subunit.</text>
</comment>
<dbReference type="InterPro" id="IPR006026">
    <property type="entry name" value="Peptidase_Metallo"/>
</dbReference>
<evidence type="ECO:0000256" key="7">
    <source>
        <dbReference type="PIRSR" id="PIRSR621190-1"/>
    </source>
</evidence>
<evidence type="ECO:0000256" key="4">
    <source>
        <dbReference type="ARBA" id="ARBA00022801"/>
    </source>
</evidence>
<dbReference type="PANTHER" id="PTHR10201">
    <property type="entry name" value="MATRIX METALLOPROTEINASE"/>
    <property type="match status" value="1"/>
</dbReference>